<comment type="caution">
    <text evidence="4">The sequence shown here is derived from an EMBL/GenBank/DDBJ whole genome shotgun (WGS) entry which is preliminary data.</text>
</comment>
<feature type="domain" description="Gingipain" evidence="3">
    <location>
        <begin position="511"/>
        <end position="881"/>
    </location>
</feature>
<dbReference type="InterPro" id="IPR029031">
    <property type="entry name" value="Gingipain_N_sf"/>
</dbReference>
<evidence type="ECO:0000259" key="3">
    <source>
        <dbReference type="Pfam" id="PF01364"/>
    </source>
</evidence>
<feature type="signal peptide" evidence="2">
    <location>
        <begin position="1"/>
        <end position="20"/>
    </location>
</feature>
<dbReference type="AlphaFoldDB" id="A0A5M6CPH2"/>
<keyword evidence="1 2" id="KW-0732">Signal</keyword>
<dbReference type="SUPFAM" id="SSF52129">
    <property type="entry name" value="Caspase-like"/>
    <property type="match status" value="1"/>
</dbReference>
<dbReference type="GO" id="GO:0008234">
    <property type="term" value="F:cysteine-type peptidase activity"/>
    <property type="evidence" value="ECO:0007669"/>
    <property type="project" value="InterPro"/>
</dbReference>
<accession>A0A5M6CPH2</accession>
<keyword evidence="5" id="KW-1185">Reference proteome</keyword>
<gene>
    <name evidence="4" type="primary">porU</name>
    <name evidence="4" type="ORF">F0919_05710</name>
</gene>
<dbReference type="InterPro" id="IPR001769">
    <property type="entry name" value="Gingipain"/>
</dbReference>
<evidence type="ECO:0000313" key="4">
    <source>
        <dbReference type="EMBL" id="KAA5537168.1"/>
    </source>
</evidence>
<dbReference type="Proteomes" id="UP000323632">
    <property type="component" value="Unassembled WGS sequence"/>
</dbReference>
<dbReference type="NCBIfam" id="NF033707">
    <property type="entry name" value="T9SS_sortase"/>
    <property type="match status" value="1"/>
</dbReference>
<dbReference type="InterPro" id="IPR029030">
    <property type="entry name" value="Caspase-like_dom_sf"/>
</dbReference>
<dbReference type="EMBL" id="VWSH01000001">
    <property type="protein sequence ID" value="KAA5537168.1"/>
    <property type="molecule type" value="Genomic_DNA"/>
</dbReference>
<dbReference type="Gene3D" id="2.60.40.4070">
    <property type="match status" value="1"/>
</dbReference>
<name>A0A5M6CPH2_9BACT</name>
<protein>
    <submittedName>
        <fullName evidence="4">Type IX secretion system sortase PorU</fullName>
    </submittedName>
</protein>
<dbReference type="RefSeq" id="WP_150031744.1">
    <property type="nucleotide sequence ID" value="NZ_VWSH01000001.1"/>
</dbReference>
<dbReference type="Pfam" id="PF01364">
    <property type="entry name" value="Peptidase_C25"/>
    <property type="match status" value="1"/>
</dbReference>
<evidence type="ECO:0000313" key="5">
    <source>
        <dbReference type="Proteomes" id="UP000323632"/>
    </source>
</evidence>
<dbReference type="InterPro" id="IPR026444">
    <property type="entry name" value="Secre_tail"/>
</dbReference>
<evidence type="ECO:0000256" key="1">
    <source>
        <dbReference type="ARBA" id="ARBA00022729"/>
    </source>
</evidence>
<dbReference type="CDD" id="cd02258">
    <property type="entry name" value="Peptidase_C25_N"/>
    <property type="match status" value="1"/>
</dbReference>
<proteinExistence type="predicted"/>
<evidence type="ECO:0000256" key="2">
    <source>
        <dbReference type="SAM" id="SignalP"/>
    </source>
</evidence>
<dbReference type="Gene3D" id="3.40.50.10390">
    <property type="entry name" value="Gingipain r, domain 1"/>
    <property type="match status" value="1"/>
</dbReference>
<dbReference type="GO" id="GO:0006508">
    <property type="term" value="P:proteolysis"/>
    <property type="evidence" value="ECO:0007669"/>
    <property type="project" value="InterPro"/>
</dbReference>
<dbReference type="Gene3D" id="3.40.50.1460">
    <property type="match status" value="1"/>
</dbReference>
<organism evidence="4 5">
    <name type="scientific">Taibaiella lutea</name>
    <dbReference type="NCBI Taxonomy" id="2608001"/>
    <lineage>
        <taxon>Bacteria</taxon>
        <taxon>Pseudomonadati</taxon>
        <taxon>Bacteroidota</taxon>
        <taxon>Chitinophagia</taxon>
        <taxon>Chitinophagales</taxon>
        <taxon>Chitinophagaceae</taxon>
        <taxon>Taibaiella</taxon>
    </lineage>
</organism>
<reference evidence="4 5" key="1">
    <citation type="submission" date="2019-09" db="EMBL/GenBank/DDBJ databases">
        <title>Genome sequence and assembly of Taibaiella sp.</title>
        <authorList>
            <person name="Chhetri G."/>
        </authorList>
    </citation>
    <scope>NUCLEOTIDE SEQUENCE [LARGE SCALE GENOMIC DNA]</scope>
    <source>
        <strain evidence="4 5">KVB11</strain>
    </source>
</reference>
<sequence>MKKFILCVSLLMGFNIALNAQQSSRSLHHTVSDVDISNQGIASQKITLTSNSTPLVKLANIQTTPVASLPLGAKASNSFEPDVIRTSERKKQFAFINVPVFRKVNGQLEQLLSYDLEITEFQDGSNNHTAQKPTGVENSVLASGTWFKIAAPTRGVYKITYQFLESLGINPASINPNNFRVYGNGGTVLPEKASSEQPDDLIENAIYVSSTGNTFGTNDYILFYANGPILWENDTTNHLFDHISNYYENQSYYFLNYDIGQGKRIQTETATGNADYAVTGVDDYMLIENDSVNLNRIGKIWWGNRMSSLSSAYLSQNFTLNLGNVTGQVKAKSAVASDCSEYANMAVKVNGTTVKTYTIPPNSSNVPIGNVSEPYQFTAPSGNFNLSYTYGTSGSGNGYIDYIELNYRKSLQFQNAQFNFRDWQAFLQPAGQNAAYNIQSANANLKVWDVSDPLKPIALNGSFNNNTYTVIRPTHTLSELVAFDGSDFRTPVKIGAVPNQDLHGLSQTNLLIIAPDSFMDAANELAEFHRQKDNILVTVVQVDKIYNEFSSGGQDIAGIRNFIKMFYDRAQDDGSDIPENVLFFGAASFDYKNRVAPFSNFVPTYETYESMNADAPYSSDDFYAILADGASIDNNGSNDVATGRIPAHNRTEAAQAVAKIKNYVSSNSFGPWKNTVTYVADDRDPNQGMNHMGDCETVSEFFVDSTPVYNVYKIYSDAYQIVATPSGGRYPMVNKAIDDQTYNGTFLMSYSGHGSPDRWATEAILTSDDYGNWTNINKLPVMVTATCDFGRFDDQVHPSAGTKLMLQPTGGSIAMITTTQAVYQSQNTALSQQYVNAQFTKDSNGKWRTIGEALRTAKNAFTSGFSNNHKYVVLGDPALKMAMPVHNVETVKLEFINGNVLTPTDTIKALGRYLLSGKVTDANNNIITDFNGPVYITIFDKVKRIHTVNSEQTGPGSTPEFDLQTNIVAKMKGTVVNGLFSASFVAPKDINYNYGNGKISYYANTQNTDAAGIDNHFTVGDYNHDAVDDNTPPVVKPYIDNDKFRDGGVTDPNPLLYVKLFDENGINVSGTSIGHDLVAILDDDVQNPFVMNNYYETVQNDFSNGYVNFPMYNLPEGKHTLKVIAWDTYNNSGEGTVTFEVKNKDKGFISDIYNYPNPASDYTTFVFQHNQKGEEMDVSILIYTANGRLIKTIKQHILPDANRTEIPWDCTADGLPLGRGLYFYKLNAKTTEGKTATAYQKLVLLR</sequence>
<feature type="chain" id="PRO_5024354226" evidence="2">
    <location>
        <begin position="21"/>
        <end position="1246"/>
    </location>
</feature>
<dbReference type="NCBIfam" id="TIGR04183">
    <property type="entry name" value="Por_Secre_tail"/>
    <property type="match status" value="1"/>
</dbReference>